<evidence type="ECO:0000313" key="3">
    <source>
        <dbReference type="Proteomes" id="UP000009044"/>
    </source>
</evidence>
<evidence type="ECO:0000313" key="2">
    <source>
        <dbReference type="EMBL" id="BAK84589.1"/>
    </source>
</evidence>
<dbReference type="EMBL" id="AP012159">
    <property type="protein sequence ID" value="BAK84589.1"/>
    <property type="molecule type" value="Genomic_DNA"/>
</dbReference>
<dbReference type="PROSITE" id="PS51257">
    <property type="entry name" value="PROKAR_LIPOPROTEIN"/>
    <property type="match status" value="1"/>
</dbReference>
<feature type="chain" id="PRO_5003431413" evidence="1">
    <location>
        <begin position="25"/>
        <end position="259"/>
    </location>
</feature>
<proteinExistence type="predicted"/>
<feature type="signal peptide" evidence="1">
    <location>
        <begin position="1"/>
        <end position="24"/>
    </location>
</feature>
<gene>
    <name evidence="2" type="ordered locus">GLX_21770</name>
</gene>
<dbReference type="PATRIC" id="fig|634177.7.peg.2462"/>
<protein>
    <submittedName>
        <fullName evidence="2">Uncharacterized protein</fullName>
    </submittedName>
</protein>
<dbReference type="HOGENOM" id="CLU_1088956_0_0_5"/>
<dbReference type="RefSeq" id="WP_014106087.1">
    <property type="nucleotide sequence ID" value="NC_016027.1"/>
</dbReference>
<name>G2I0Y1_KOMMN</name>
<reference evidence="3" key="1">
    <citation type="journal article" date="2011" name="J. Bacteriol.">
        <title>Complete genome sequence of NBRC 3288, a unique cellulose-nonproducing strain of Gluconacetobacter xylinus isolated from vinegar.</title>
        <authorList>
            <person name="Ogino H."/>
            <person name="Azuma Y."/>
            <person name="Hosoyama A."/>
            <person name="Nakazawa H."/>
            <person name="Matsutani M."/>
            <person name="Hasegawa A."/>
            <person name="Otsuyama K."/>
            <person name="Matsushita K."/>
            <person name="Fujita N."/>
            <person name="Shirai M."/>
        </authorList>
    </citation>
    <scope>NUCLEOTIDE SEQUENCE [LARGE SCALE GENOMIC DNA]</scope>
    <source>
        <strain evidence="3">NBRC 3288 / BCRC 11682 / LMG 1693</strain>
    </source>
</reference>
<sequence>MFLFRPAIAGFCVLAAINITSACAAPAVLPSAADPSAALAEELTMASGHYAPDMELFGKGPLATTLRQMLGDRYATFVQNMQVAGPLQPTGDRLFMIGNKQHEGDSRLAWLLTDRQGRNITVGLLNPGRVEIYTTGHTPLAKPDDIRTLLANMNTVPPLCNPAQDLAPGMQLEWRGRLRPGEQCIYRVSLHRGEQVTARLEPTGTGLEMQVLDPHLAPAGPEQSWRVPDNDLYLVQVARPSHATADGPRTFSMNISAQP</sequence>
<dbReference type="Proteomes" id="UP000009044">
    <property type="component" value="Chromosome"/>
</dbReference>
<dbReference type="KEGG" id="gxy:GLX_21770"/>
<evidence type="ECO:0000256" key="1">
    <source>
        <dbReference type="SAM" id="SignalP"/>
    </source>
</evidence>
<dbReference type="AlphaFoldDB" id="G2I0Y1"/>
<keyword evidence="1" id="KW-0732">Signal</keyword>
<accession>G2I0Y1</accession>
<organism evidence="2 3">
    <name type="scientific">Komagataeibacter medellinensis (strain NBRC 3288 / BCRC 11682 / LMG 1693 / Kondo 51)</name>
    <name type="common">Gluconacetobacter medellinensis</name>
    <dbReference type="NCBI Taxonomy" id="634177"/>
    <lineage>
        <taxon>Bacteria</taxon>
        <taxon>Pseudomonadati</taxon>
        <taxon>Pseudomonadota</taxon>
        <taxon>Alphaproteobacteria</taxon>
        <taxon>Acetobacterales</taxon>
        <taxon>Acetobacteraceae</taxon>
        <taxon>Komagataeibacter</taxon>
    </lineage>
</organism>